<evidence type="ECO:0000256" key="1">
    <source>
        <dbReference type="ARBA" id="ARBA00004141"/>
    </source>
</evidence>
<dbReference type="SMART" id="SM00382">
    <property type="entry name" value="AAA"/>
    <property type="match status" value="2"/>
</dbReference>
<feature type="transmembrane region" description="Helical" evidence="10">
    <location>
        <begin position="1430"/>
        <end position="1452"/>
    </location>
</feature>
<feature type="transmembrane region" description="Helical" evidence="10">
    <location>
        <begin position="808"/>
        <end position="828"/>
    </location>
</feature>
<dbReference type="InterPro" id="IPR034003">
    <property type="entry name" value="ABCG_PDR_2"/>
</dbReference>
<dbReference type="InterPro" id="IPR003439">
    <property type="entry name" value="ABC_transporter-like_ATP-bd"/>
</dbReference>
<evidence type="ECO:0000256" key="3">
    <source>
        <dbReference type="ARBA" id="ARBA00022448"/>
    </source>
</evidence>
<dbReference type="PROSITE" id="PS00211">
    <property type="entry name" value="ABC_TRANSPORTER_1"/>
    <property type="match status" value="1"/>
</dbReference>
<keyword evidence="4 10" id="KW-0812">Transmembrane</keyword>
<evidence type="ECO:0000259" key="11">
    <source>
        <dbReference type="PROSITE" id="PS50893"/>
    </source>
</evidence>
<evidence type="ECO:0000256" key="6">
    <source>
        <dbReference type="ARBA" id="ARBA00022840"/>
    </source>
</evidence>
<reference evidence="12 13" key="1">
    <citation type="submission" date="2019-02" db="EMBL/GenBank/DDBJ databases">
        <title>Genome sequencing of the rare red list fungi Bondarzewia mesenterica.</title>
        <authorList>
            <person name="Buettner E."/>
            <person name="Kellner H."/>
        </authorList>
    </citation>
    <scope>NUCLEOTIDE SEQUENCE [LARGE SCALE GENOMIC DNA]</scope>
    <source>
        <strain evidence="12 13">DSM 108281</strain>
    </source>
</reference>
<protein>
    <recommendedName>
        <fullName evidence="11">ABC transporter domain-containing protein</fullName>
    </recommendedName>
</protein>
<evidence type="ECO:0000256" key="8">
    <source>
        <dbReference type="ARBA" id="ARBA00023136"/>
    </source>
</evidence>
<keyword evidence="8 10" id="KW-0472">Membrane</keyword>
<feature type="region of interest" description="Disordered" evidence="9">
    <location>
        <begin position="212"/>
        <end position="241"/>
    </location>
</feature>
<comment type="subcellular location">
    <subcellularLocation>
        <location evidence="1">Membrane</location>
        <topology evidence="1">Multi-pass membrane protein</topology>
    </subcellularLocation>
</comment>
<dbReference type="Pfam" id="PF14510">
    <property type="entry name" value="ABC_trans_N"/>
    <property type="match status" value="1"/>
</dbReference>
<keyword evidence="13" id="KW-1185">Reference proteome</keyword>
<feature type="domain" description="ABC transporter" evidence="11">
    <location>
        <begin position="308"/>
        <end position="556"/>
    </location>
</feature>
<feature type="transmembrane region" description="Helical" evidence="10">
    <location>
        <begin position="1394"/>
        <end position="1418"/>
    </location>
</feature>
<dbReference type="PANTHER" id="PTHR19241">
    <property type="entry name" value="ATP-BINDING CASSETTE TRANSPORTER"/>
    <property type="match status" value="1"/>
</dbReference>
<organism evidence="12 13">
    <name type="scientific">Bondarzewia mesenterica</name>
    <dbReference type="NCBI Taxonomy" id="1095465"/>
    <lineage>
        <taxon>Eukaryota</taxon>
        <taxon>Fungi</taxon>
        <taxon>Dikarya</taxon>
        <taxon>Basidiomycota</taxon>
        <taxon>Agaricomycotina</taxon>
        <taxon>Agaricomycetes</taxon>
        <taxon>Russulales</taxon>
        <taxon>Bondarzewiaceae</taxon>
        <taxon>Bondarzewia</taxon>
    </lineage>
</organism>
<dbReference type="GO" id="GO:0016887">
    <property type="term" value="F:ATP hydrolysis activity"/>
    <property type="evidence" value="ECO:0007669"/>
    <property type="project" value="InterPro"/>
</dbReference>
<feature type="transmembrane region" description="Helical" evidence="10">
    <location>
        <begin position="914"/>
        <end position="935"/>
    </location>
</feature>
<feature type="transmembrane region" description="Helical" evidence="10">
    <location>
        <begin position="669"/>
        <end position="687"/>
    </location>
</feature>
<dbReference type="Pfam" id="PF19055">
    <property type="entry name" value="ABC2_membrane_7"/>
    <property type="match status" value="1"/>
</dbReference>
<dbReference type="Pfam" id="PF01061">
    <property type="entry name" value="ABC2_membrane"/>
    <property type="match status" value="2"/>
</dbReference>
<dbReference type="FunFam" id="3.40.50.300:FF:000054">
    <property type="entry name" value="ABC multidrug transporter atrF"/>
    <property type="match status" value="1"/>
</dbReference>
<feature type="compositionally biased region" description="Basic and acidic residues" evidence="9">
    <location>
        <begin position="13"/>
        <end position="22"/>
    </location>
</feature>
<evidence type="ECO:0000313" key="13">
    <source>
        <dbReference type="Proteomes" id="UP000310158"/>
    </source>
</evidence>
<feature type="region of interest" description="Disordered" evidence="9">
    <location>
        <begin position="960"/>
        <end position="984"/>
    </location>
</feature>
<dbReference type="PROSITE" id="PS50893">
    <property type="entry name" value="ABC_TRANSPORTER_2"/>
    <property type="match status" value="2"/>
</dbReference>
<feature type="transmembrane region" description="Helical" evidence="10">
    <location>
        <begin position="1590"/>
        <end position="1608"/>
    </location>
</feature>
<sequence length="1626" mass="179889">MTRTARATSPRALMKDRSEARNGYDNSLRKGAPARTIGVISTTRRASSAKASMMRNVIMPRAKVILFCAEERVAEEKKSSPVMVRRTSSVTEEDRENALKVRKNALKSNGVDLAAIARSSVAVSSSPPRSVPISAEASLEQIREDERDAPQLSGSPSQAQAAGLHHEEDAHQHHSPLSPPVARRPARERANSTASHVSLDYFDPEGVGELRRTLSRMSTKSARDRRDFVGGAPPKPLSDVSSETTIAVGEGPFDFEKTLRTIVKKQEQLNIQSRELGVYFRDLRVIGLGSAASFQPTFGSLFNPAGILETVRNIRNPPLRDILSGFEGVVRPGEMLLVLGSPGSGCSTLLKTLTNQRHEYYAIEGDVHYDSFTPEEIEKRYRGDVIYCPEDDVHFPMLTVGDTLQFAAKTRAPQNRIEGKSRTVYVEQFTDILETIFGLRHVKRTPVGDASLRGVSGGEKKRVSISEALALRSLIGAWDNSTRGLDASTALEFARALRIATDISRLSTIVSIYQAGESIYELFDKVCVIYHGRMAYFGPANKARQYFIDLGYNPAHRQTTADFLVAVTDPNGRTPRAGFEDRVPRTADEFAQRFLESSAAAENRDDMDSFRDEFIGKPDRAHAYKQSARAEHAKTQTRKSPYMTSIFMQARAAMLRRVQILRGSIAKEVIQLAVFILQAIIVGTVFLKSPESTSAYFSRGGVLFFALLFAALSSMAEIPALFSQRPIVIKHYKAAMYHPFVEAAAMSIVDVPITFLQLILFCVILYFLVGLQNSAGQFFIFFIFVFAMSLTMKAWFRSVAAAFGSPAPAQSFAGILLLGLVLYTGYTIPKPSMIGALRWITYINPLRYGFEGIVTNEFHTLNGTCASLVPRGPGYESVSLQNQVCTTVGSIAGQGTVDGNRFVLLSYGYSYGNLWRNFGIVVAFGVFFVGLLLFFTEFNTNMSSDATAMLFKRGTKAPVVQEKSSSDEEKGGSSSASVVDPAQQTSDKVAAEKALDDAPTMQNVFTWQHLQYHVPVGGGQIRRLLDDISGYVAPGKLTALMGESGAGKTTLLNVLAERVSMGVVTGDRLVNGYPLPADFQAQTGYCQQMDTHLPTTTVREALFFSAKLRQPPSVPLEEKEAYVETVLKMCGLENFADAIVGSLGVEHKKRTTIGVELAAKPTLLLFLDEPTSGLDSQSAWAIMKFLRSLADRGQAILCTIHQPSAELFQVFDRLLLLRKGGQTVYFGNIGDNSSTLLRYFEEHGGYRCADDANPAEYILDVIGAGATASSDVDWHEAWSKSNEAQAAGLHTEFSTSWLYQTKTLLQRDVERHWRDPTYLVAKLMLNIMGGLFIGFTFFKAKDTLQGTQNKLFAIYMSTILSAPLANQIMVPFIDTRAVYETRERPSRMYSWTALVTSQIIGEMPLNIIGSTFYFLVWYWTVGFPSDRGGYTYLMLGVVFPMYYSTVSQAVAAMSPSSEIAALLFSFLFSAYILHHDSSSNGVLQPFRQLGWWRWMYRVSPYSYLIGGLLGQALGGYEVNCSSTEFVHVPPPSGQTCEQYLGAFISTVGGYITNPSATDSCQYCSARTTDQFLGGSFNIFYSERWRNFGLMWVYIIFNIFAIYGLTWIFRIRKGNLFGFVRGLVSRK</sequence>
<dbReference type="InterPro" id="IPR003593">
    <property type="entry name" value="AAA+_ATPase"/>
</dbReference>
<feature type="transmembrane region" description="Helical" evidence="10">
    <location>
        <begin position="743"/>
        <end position="769"/>
    </location>
</feature>
<evidence type="ECO:0000256" key="5">
    <source>
        <dbReference type="ARBA" id="ARBA00022741"/>
    </source>
</evidence>
<dbReference type="GO" id="GO:0005524">
    <property type="term" value="F:ATP binding"/>
    <property type="evidence" value="ECO:0007669"/>
    <property type="project" value="UniProtKB-KW"/>
</dbReference>
<feature type="region of interest" description="Disordered" evidence="9">
    <location>
        <begin position="145"/>
        <end position="198"/>
    </location>
</feature>
<dbReference type="GO" id="GO:0140359">
    <property type="term" value="F:ABC-type transporter activity"/>
    <property type="evidence" value="ECO:0007669"/>
    <property type="project" value="InterPro"/>
</dbReference>
<keyword evidence="3" id="KW-0813">Transport</keyword>
<dbReference type="Proteomes" id="UP000310158">
    <property type="component" value="Unassembled WGS sequence"/>
</dbReference>
<feature type="transmembrane region" description="Helical" evidence="10">
    <location>
        <begin position="1352"/>
        <end position="1373"/>
    </location>
</feature>
<dbReference type="CDD" id="cd03233">
    <property type="entry name" value="ABCG_PDR_domain1"/>
    <property type="match status" value="1"/>
</dbReference>
<evidence type="ECO:0000256" key="10">
    <source>
        <dbReference type="SAM" id="Phobius"/>
    </source>
</evidence>
<dbReference type="SUPFAM" id="SSF52540">
    <property type="entry name" value="P-loop containing nucleoside triphosphate hydrolases"/>
    <property type="match status" value="2"/>
</dbReference>
<dbReference type="InterPro" id="IPR029481">
    <property type="entry name" value="ABC_trans_N"/>
</dbReference>
<feature type="transmembrane region" description="Helical" evidence="10">
    <location>
        <begin position="702"/>
        <end position="722"/>
    </location>
</feature>
<dbReference type="InterPro" id="IPR017871">
    <property type="entry name" value="ABC_transporter-like_CS"/>
</dbReference>
<proteinExistence type="inferred from homology"/>
<comment type="caution">
    <text evidence="12">The sequence shown here is derived from an EMBL/GenBank/DDBJ whole genome shotgun (WGS) entry which is preliminary data.</text>
</comment>
<dbReference type="InterPro" id="IPR034001">
    <property type="entry name" value="ABCG_PDR_1"/>
</dbReference>
<keyword evidence="6" id="KW-0067">ATP-binding</keyword>
<keyword evidence="5" id="KW-0547">Nucleotide-binding</keyword>
<dbReference type="InterPro" id="IPR010929">
    <property type="entry name" value="PDR_CDR_ABC"/>
</dbReference>
<dbReference type="Gene3D" id="3.40.50.300">
    <property type="entry name" value="P-loop containing nucleotide triphosphate hydrolases"/>
    <property type="match status" value="2"/>
</dbReference>
<keyword evidence="7 10" id="KW-1133">Transmembrane helix</keyword>
<feature type="region of interest" description="Disordered" evidence="9">
    <location>
        <begin position="1"/>
        <end position="29"/>
    </location>
</feature>
<evidence type="ECO:0000256" key="9">
    <source>
        <dbReference type="SAM" id="MobiDB-lite"/>
    </source>
</evidence>
<dbReference type="EMBL" id="SGPL01000042">
    <property type="protein sequence ID" value="THH19548.1"/>
    <property type="molecule type" value="Genomic_DNA"/>
</dbReference>
<dbReference type="OrthoDB" id="245989at2759"/>
<evidence type="ECO:0000256" key="7">
    <source>
        <dbReference type="ARBA" id="ARBA00022989"/>
    </source>
</evidence>
<feature type="transmembrane region" description="Helical" evidence="10">
    <location>
        <begin position="775"/>
        <end position="796"/>
    </location>
</feature>
<comment type="similarity">
    <text evidence="2">Belongs to the ABC transporter superfamily. ABCG family. PDR (TC 3.A.1.205) subfamily.</text>
</comment>
<dbReference type="CDD" id="cd03232">
    <property type="entry name" value="ABCG_PDR_domain2"/>
    <property type="match status" value="1"/>
</dbReference>
<evidence type="ECO:0000256" key="2">
    <source>
        <dbReference type="ARBA" id="ARBA00006012"/>
    </source>
</evidence>
<gene>
    <name evidence="12" type="ORF">EW146_g1632</name>
</gene>
<dbReference type="Pfam" id="PF00005">
    <property type="entry name" value="ABC_tran"/>
    <property type="match status" value="2"/>
</dbReference>
<feature type="transmembrane region" description="Helical" evidence="10">
    <location>
        <begin position="1459"/>
        <end position="1475"/>
    </location>
</feature>
<name>A0A4S4M516_9AGAM</name>
<accession>A0A4S4M516</accession>
<dbReference type="InterPro" id="IPR043926">
    <property type="entry name" value="ABCG_dom"/>
</dbReference>
<evidence type="ECO:0000313" key="12">
    <source>
        <dbReference type="EMBL" id="THH19548.1"/>
    </source>
</evidence>
<dbReference type="InterPro" id="IPR027417">
    <property type="entry name" value="P-loop_NTPase"/>
</dbReference>
<dbReference type="InterPro" id="IPR013525">
    <property type="entry name" value="ABC2_TM"/>
</dbReference>
<feature type="transmembrane region" description="Helical" evidence="10">
    <location>
        <begin position="1319"/>
        <end position="1340"/>
    </location>
</feature>
<dbReference type="Pfam" id="PF06422">
    <property type="entry name" value="PDR_CDR"/>
    <property type="match status" value="1"/>
</dbReference>
<evidence type="ECO:0000256" key="4">
    <source>
        <dbReference type="ARBA" id="ARBA00022692"/>
    </source>
</evidence>
<feature type="domain" description="ABC transporter" evidence="11">
    <location>
        <begin position="1005"/>
        <end position="1244"/>
    </location>
</feature>
<dbReference type="GO" id="GO:0016020">
    <property type="term" value="C:membrane"/>
    <property type="evidence" value="ECO:0007669"/>
    <property type="project" value="UniProtKB-SubCell"/>
</dbReference>